<dbReference type="InterPro" id="IPR006675">
    <property type="entry name" value="HDIG_dom"/>
</dbReference>
<dbReference type="NCBIfam" id="TIGR00277">
    <property type="entry name" value="HDIG"/>
    <property type="match status" value="1"/>
</dbReference>
<sequence length="228" mass="24982">MNFLDRRPRREITDALRATVLEDLPELAQIGNEELRRKCIEVWCLALSESSFARVSEVPGESNPGQFALRRGDQATHLRGVARLALSIADEFAAVDPAVRIDRDLVIAGGLTHDVGKPWEFDAANRARWTGDPSATGLPSLRHPVYGAHLCIAAGLPEELAHIALAHSFEGEHLIRSLECLIVQRADHLWWSIAGGCGLLHPSGDAILEARKIVPRPLRDGPPSRNPT</sequence>
<proteinExistence type="predicted"/>
<feature type="domain" description="HD" evidence="1">
    <location>
        <begin position="76"/>
        <end position="189"/>
    </location>
</feature>
<dbReference type="SUPFAM" id="SSF109604">
    <property type="entry name" value="HD-domain/PDEase-like"/>
    <property type="match status" value="1"/>
</dbReference>
<gene>
    <name evidence="2" type="ORF">EAH89_10235</name>
</gene>
<organism evidence="2 3">
    <name type="scientific">Muricoccus nepalensis</name>
    <dbReference type="NCBI Taxonomy" id="1854500"/>
    <lineage>
        <taxon>Bacteria</taxon>
        <taxon>Pseudomonadati</taxon>
        <taxon>Pseudomonadota</taxon>
        <taxon>Alphaproteobacteria</taxon>
        <taxon>Acetobacterales</taxon>
        <taxon>Roseomonadaceae</taxon>
        <taxon>Muricoccus</taxon>
    </lineage>
</organism>
<dbReference type="InterPro" id="IPR003607">
    <property type="entry name" value="HD/PDEase_dom"/>
</dbReference>
<reference evidence="2 3" key="1">
    <citation type="journal article" date="2019" name="Environ. Microbiol.">
        <title>Species interactions and distinct microbial communities in high Arctic permafrost affected cryosols are associated with the CH4 and CO2 gas fluxes.</title>
        <authorList>
            <person name="Altshuler I."/>
            <person name="Hamel J."/>
            <person name="Turney S."/>
            <person name="Magnuson E."/>
            <person name="Levesque R."/>
            <person name="Greer C."/>
            <person name="Whyte L.G."/>
        </authorList>
    </citation>
    <scope>NUCLEOTIDE SEQUENCE [LARGE SCALE GENOMIC DNA]</scope>
    <source>
        <strain evidence="2 3">S9.3B</strain>
    </source>
</reference>
<keyword evidence="3" id="KW-1185">Reference proteome</keyword>
<evidence type="ECO:0000313" key="2">
    <source>
        <dbReference type="EMBL" id="TPG57793.1"/>
    </source>
</evidence>
<dbReference type="CDD" id="cd00077">
    <property type="entry name" value="HDc"/>
    <property type="match status" value="1"/>
</dbReference>
<name>A0A502GAS3_9PROT</name>
<dbReference type="Pfam" id="PF01966">
    <property type="entry name" value="HD"/>
    <property type="match status" value="1"/>
</dbReference>
<dbReference type="InterPro" id="IPR006674">
    <property type="entry name" value="HD_domain"/>
</dbReference>
<comment type="caution">
    <text evidence="2">The sequence shown here is derived from an EMBL/GenBank/DDBJ whole genome shotgun (WGS) entry which is preliminary data.</text>
</comment>
<evidence type="ECO:0000313" key="3">
    <source>
        <dbReference type="Proteomes" id="UP000317078"/>
    </source>
</evidence>
<protein>
    <submittedName>
        <fullName evidence="2">HD domain-containing protein</fullName>
    </submittedName>
</protein>
<dbReference type="OrthoDB" id="9778453at2"/>
<dbReference type="Proteomes" id="UP000317078">
    <property type="component" value="Unassembled WGS sequence"/>
</dbReference>
<dbReference type="Gene3D" id="1.10.3210.10">
    <property type="entry name" value="Hypothetical protein af1432"/>
    <property type="match status" value="1"/>
</dbReference>
<dbReference type="RefSeq" id="WP_140882714.1">
    <property type="nucleotide sequence ID" value="NZ_RCZP01000007.1"/>
</dbReference>
<accession>A0A502GAS3</accession>
<dbReference type="EMBL" id="RCZP01000007">
    <property type="protein sequence ID" value="TPG57793.1"/>
    <property type="molecule type" value="Genomic_DNA"/>
</dbReference>
<evidence type="ECO:0000259" key="1">
    <source>
        <dbReference type="Pfam" id="PF01966"/>
    </source>
</evidence>
<dbReference type="AlphaFoldDB" id="A0A502GAS3"/>